<dbReference type="InterPro" id="IPR005759">
    <property type="entry name" value="Nth"/>
</dbReference>
<keyword evidence="4 12" id="KW-0227">DNA damage</keyword>
<comment type="similarity">
    <text evidence="1 12">Belongs to the Nth/MutY family.</text>
</comment>
<accession>A0A150IZH3</accession>
<keyword evidence="5 12" id="KW-0378">Hydrolase</keyword>
<dbReference type="PANTHER" id="PTHR43286:SF1">
    <property type="entry name" value="ENDONUCLEASE III-LIKE PROTEIN 1"/>
    <property type="match status" value="1"/>
</dbReference>
<evidence type="ECO:0000256" key="8">
    <source>
        <dbReference type="ARBA" id="ARBA00023204"/>
    </source>
</evidence>
<dbReference type="HAMAP" id="MF_00942">
    <property type="entry name" value="Nth"/>
    <property type="match status" value="1"/>
</dbReference>
<dbReference type="SMART" id="SM00478">
    <property type="entry name" value="ENDO3c"/>
    <property type="match status" value="1"/>
</dbReference>
<dbReference type="GO" id="GO:0003677">
    <property type="term" value="F:DNA binding"/>
    <property type="evidence" value="ECO:0007669"/>
    <property type="project" value="UniProtKB-UniRule"/>
</dbReference>
<dbReference type="Pfam" id="PF00633">
    <property type="entry name" value="HHH"/>
    <property type="match status" value="1"/>
</dbReference>
<dbReference type="InterPro" id="IPR023170">
    <property type="entry name" value="HhH_base_excis_C"/>
</dbReference>
<dbReference type="AlphaFoldDB" id="A0A150IZH3"/>
<evidence type="ECO:0000256" key="11">
    <source>
        <dbReference type="ARBA" id="ARBA00052915"/>
    </source>
</evidence>
<dbReference type="GO" id="GO:0006289">
    <property type="term" value="P:nucleotide-excision repair"/>
    <property type="evidence" value="ECO:0007669"/>
    <property type="project" value="TreeGrafter"/>
</dbReference>
<proteinExistence type="inferred from homology"/>
<sequence length="218" mass="24780">MIDNSNISDILAILKEEIKKFSVPIVSEVAADRDPYKVLISCVLSLRTKDEVTKRASLNLFEKADTPQKMILLDQSDLEKLIYPVGFYKTKAKRIIEMSKKILDDYDGKVPDSIDELLKLKGVGRKTANIVVTLGYQKPGVCVDTHVHRISNRWGYVQTKTPIQTEFALREKLPEKHWIEYNDILVTYGQNVCAPISPKCSICPIDTYCPKVGVEKHR</sequence>
<reference evidence="14 15" key="1">
    <citation type="journal article" date="2016" name="ISME J.">
        <title>Chasing the elusive Euryarchaeota class WSA2: genomes reveal a uniquely fastidious methyl-reducing methanogen.</title>
        <authorList>
            <person name="Nobu M.K."/>
            <person name="Narihiro T."/>
            <person name="Kuroda K."/>
            <person name="Mei R."/>
            <person name="Liu W.T."/>
        </authorList>
    </citation>
    <scope>NUCLEOTIDE SEQUENCE [LARGE SCALE GENOMIC DNA]</scope>
    <source>
        <strain evidence="14">U1lsi0528_Bin089</strain>
    </source>
</reference>
<evidence type="ECO:0000256" key="10">
    <source>
        <dbReference type="ARBA" id="ARBA00023295"/>
    </source>
</evidence>
<dbReference type="PROSITE" id="PS00764">
    <property type="entry name" value="ENDONUCLEASE_III_1"/>
    <property type="match status" value="1"/>
</dbReference>
<dbReference type="GO" id="GO:0141016">
    <property type="term" value="F:G/T mismatch-specific thymine-DNA glycosylase activity"/>
    <property type="evidence" value="ECO:0007669"/>
    <property type="project" value="UniProtKB-EC"/>
</dbReference>
<dbReference type="GO" id="GO:0051539">
    <property type="term" value="F:4 iron, 4 sulfur cluster binding"/>
    <property type="evidence" value="ECO:0007669"/>
    <property type="project" value="UniProtKB-UniRule"/>
</dbReference>
<gene>
    <name evidence="12" type="primary">nth</name>
    <name evidence="14" type="ORF">AMQ74_01281</name>
</gene>
<feature type="binding site" evidence="12">
    <location>
        <position position="209"/>
    </location>
    <ligand>
        <name>[4Fe-4S] cluster</name>
        <dbReference type="ChEBI" id="CHEBI:49883"/>
    </ligand>
</feature>
<evidence type="ECO:0000256" key="2">
    <source>
        <dbReference type="ARBA" id="ARBA00022485"/>
    </source>
</evidence>
<dbReference type="Gene3D" id="1.10.1670.10">
    <property type="entry name" value="Helix-hairpin-Helix base-excision DNA repair enzymes (C-terminal)"/>
    <property type="match status" value="1"/>
</dbReference>
<dbReference type="FunFam" id="1.10.340.30:FF:000001">
    <property type="entry name" value="Endonuclease III"/>
    <property type="match status" value="1"/>
</dbReference>
<dbReference type="GO" id="GO:0046872">
    <property type="term" value="F:metal ion binding"/>
    <property type="evidence" value="ECO:0007669"/>
    <property type="project" value="UniProtKB-KW"/>
</dbReference>
<keyword evidence="10 12" id="KW-0326">Glycosidase</keyword>
<feature type="domain" description="HhH-GPD" evidence="13">
    <location>
        <begin position="44"/>
        <end position="191"/>
    </location>
</feature>
<evidence type="ECO:0000256" key="4">
    <source>
        <dbReference type="ARBA" id="ARBA00022763"/>
    </source>
</evidence>
<dbReference type="InterPro" id="IPR000445">
    <property type="entry name" value="HhH_motif"/>
</dbReference>
<dbReference type="GO" id="GO:0006285">
    <property type="term" value="P:base-excision repair, AP site formation"/>
    <property type="evidence" value="ECO:0007669"/>
    <property type="project" value="TreeGrafter"/>
</dbReference>
<dbReference type="PIRSF" id="PIRSF001435">
    <property type="entry name" value="Nth"/>
    <property type="match status" value="1"/>
</dbReference>
<dbReference type="Proteomes" id="UP000075578">
    <property type="component" value="Unassembled WGS sequence"/>
</dbReference>
<dbReference type="Pfam" id="PF00730">
    <property type="entry name" value="HhH-GPD"/>
    <property type="match status" value="1"/>
</dbReference>
<dbReference type="PANTHER" id="PTHR43286">
    <property type="entry name" value="ENDONUCLEASE III-LIKE PROTEIN 1"/>
    <property type="match status" value="1"/>
</dbReference>
<dbReference type="CDD" id="cd00056">
    <property type="entry name" value="ENDO3c"/>
    <property type="match status" value="1"/>
</dbReference>
<dbReference type="Gene3D" id="1.10.340.30">
    <property type="entry name" value="Hypothetical protein, domain 2"/>
    <property type="match status" value="1"/>
</dbReference>
<dbReference type="InterPro" id="IPR004035">
    <property type="entry name" value="Endouclease-III_FeS-bd_BS"/>
</dbReference>
<evidence type="ECO:0000259" key="13">
    <source>
        <dbReference type="SMART" id="SM00478"/>
    </source>
</evidence>
<evidence type="ECO:0000256" key="7">
    <source>
        <dbReference type="ARBA" id="ARBA00023014"/>
    </source>
</evidence>
<evidence type="ECO:0000256" key="5">
    <source>
        <dbReference type="ARBA" id="ARBA00022801"/>
    </source>
</evidence>
<keyword evidence="8 12" id="KW-0234">DNA repair</keyword>
<comment type="cofactor">
    <cofactor evidence="12">
        <name>[4Fe-4S] cluster</name>
        <dbReference type="ChEBI" id="CHEBI:49883"/>
    </cofactor>
    <text evidence="12">Binds 1 [4Fe-4S] cluster.</text>
</comment>
<evidence type="ECO:0000256" key="1">
    <source>
        <dbReference type="ARBA" id="ARBA00008343"/>
    </source>
</evidence>
<evidence type="ECO:0000256" key="12">
    <source>
        <dbReference type="HAMAP-Rule" id="MF_00942"/>
    </source>
</evidence>
<comment type="catalytic activity">
    <reaction evidence="11">
        <text>Hydrolyzes mismatched double-stranded DNA and polynucleotides, releasing free thymine.</text>
        <dbReference type="EC" id="3.2.2.29"/>
    </reaction>
</comment>
<evidence type="ECO:0000313" key="14">
    <source>
        <dbReference type="EMBL" id="KYC50268.1"/>
    </source>
</evidence>
<keyword evidence="7 12" id="KW-0411">Iron-sulfur</keyword>
<dbReference type="EMBL" id="LNGD01000084">
    <property type="protein sequence ID" value="KYC50268.1"/>
    <property type="molecule type" value="Genomic_DNA"/>
</dbReference>
<dbReference type="EC" id="4.2.99.18" evidence="12"/>
<evidence type="ECO:0000256" key="3">
    <source>
        <dbReference type="ARBA" id="ARBA00022723"/>
    </source>
</evidence>
<evidence type="ECO:0000256" key="9">
    <source>
        <dbReference type="ARBA" id="ARBA00023239"/>
    </source>
</evidence>
<comment type="function">
    <text evidence="12">DNA repair enzyme that has both DNA N-glycosylase activity and AP-lyase activity. The DNA N-glycosylase activity releases various damaged pyrimidines from DNA by cleaving the N-glycosidic bond, leaving an AP (apurinic/apyrimidinic) site. The AP-lyase activity cleaves the phosphodiester bond 3' to the AP site by a beta-elimination, leaving a 3'-terminal unsaturated sugar and a product with a terminal 5'-phosphate.</text>
</comment>
<feature type="binding site" evidence="12">
    <location>
        <position position="203"/>
    </location>
    <ligand>
        <name>[4Fe-4S] cluster</name>
        <dbReference type="ChEBI" id="CHEBI:49883"/>
    </ligand>
</feature>
<evidence type="ECO:0000313" key="15">
    <source>
        <dbReference type="Proteomes" id="UP000075578"/>
    </source>
</evidence>
<keyword evidence="6 12" id="KW-0408">Iron</keyword>
<keyword evidence="3 12" id="KW-0479">Metal-binding</keyword>
<name>A0A150IZH3_9EURY</name>
<comment type="caution">
    <text evidence="14">The sequence shown here is derived from an EMBL/GenBank/DDBJ whole genome shotgun (WGS) entry which is preliminary data.</text>
</comment>
<feature type="binding site" evidence="12">
    <location>
        <position position="193"/>
    </location>
    <ligand>
        <name>[4Fe-4S] cluster</name>
        <dbReference type="ChEBI" id="CHEBI:49883"/>
    </ligand>
</feature>
<keyword evidence="2 12" id="KW-0004">4Fe-4S</keyword>
<dbReference type="GO" id="GO:0000703">
    <property type="term" value="F:oxidized pyrimidine nucleobase lesion DNA N-glycosylase activity"/>
    <property type="evidence" value="ECO:0007669"/>
    <property type="project" value="TreeGrafter"/>
</dbReference>
<keyword evidence="12" id="KW-0238">DNA-binding</keyword>
<organism evidence="14 15">
    <name type="scientific">Candidatus Methanofastidiosum methylothiophilum</name>
    <dbReference type="NCBI Taxonomy" id="1705564"/>
    <lineage>
        <taxon>Archaea</taxon>
        <taxon>Methanobacteriati</taxon>
        <taxon>Methanobacteriota</taxon>
        <taxon>Stenosarchaea group</taxon>
        <taxon>Candidatus Methanofastidiosia</taxon>
        <taxon>Candidatus Methanofastidiosales</taxon>
        <taxon>Candidatus Methanofastidiosaceae</taxon>
        <taxon>Candidatus Methanofastidiosum</taxon>
    </lineage>
</organism>
<evidence type="ECO:0000256" key="6">
    <source>
        <dbReference type="ARBA" id="ARBA00023004"/>
    </source>
</evidence>
<protein>
    <recommendedName>
        <fullName evidence="12">Endonuclease III</fullName>
        <ecNumber evidence="12">4.2.99.18</ecNumber>
    </recommendedName>
    <alternativeName>
        <fullName evidence="12">DNA-(apurinic or apyrimidinic site) lyase</fullName>
    </alternativeName>
</protein>
<dbReference type="PATRIC" id="fig|1705564.3.peg.1337"/>
<keyword evidence="9 12" id="KW-0456">Lyase</keyword>
<comment type="catalytic activity">
    <reaction evidence="12">
        <text>2'-deoxyribonucleotide-(2'-deoxyribose 5'-phosphate)-2'-deoxyribonucleotide-DNA = a 3'-end 2'-deoxyribonucleotide-(2,3-dehydro-2,3-deoxyribose 5'-phosphate)-DNA + a 5'-end 5'-phospho-2'-deoxyribonucleoside-DNA + H(+)</text>
        <dbReference type="Rhea" id="RHEA:66592"/>
        <dbReference type="Rhea" id="RHEA-COMP:13180"/>
        <dbReference type="Rhea" id="RHEA-COMP:16897"/>
        <dbReference type="Rhea" id="RHEA-COMP:17067"/>
        <dbReference type="ChEBI" id="CHEBI:15378"/>
        <dbReference type="ChEBI" id="CHEBI:136412"/>
        <dbReference type="ChEBI" id="CHEBI:157695"/>
        <dbReference type="ChEBI" id="CHEBI:167181"/>
        <dbReference type="EC" id="4.2.99.18"/>
    </reaction>
</comment>
<feature type="binding site" evidence="12">
    <location>
        <position position="200"/>
    </location>
    <ligand>
        <name>[4Fe-4S] cluster</name>
        <dbReference type="ChEBI" id="CHEBI:49883"/>
    </ligand>
</feature>
<dbReference type="InterPro" id="IPR003265">
    <property type="entry name" value="HhH-GPD_domain"/>
</dbReference>
<dbReference type="InterPro" id="IPR011257">
    <property type="entry name" value="DNA_glycosylase"/>
</dbReference>
<dbReference type="GO" id="GO:0140078">
    <property type="term" value="F:class I DNA-(apurinic or apyrimidinic site) endonuclease activity"/>
    <property type="evidence" value="ECO:0007669"/>
    <property type="project" value="UniProtKB-EC"/>
</dbReference>
<dbReference type="SUPFAM" id="SSF48150">
    <property type="entry name" value="DNA-glycosylase"/>
    <property type="match status" value="1"/>
</dbReference>